<sequence>MIGGFLLVDLTTALGKRFLKHWICILYGVFVVCKCLLITVLIEFYTDLFINYPPKLCTTLSVLAGLMIVIVSHLIELVSGSDSLFRCLTDVCFISKDKIVRVRRAGVNSMRQINVSIVKIV</sequence>
<gene>
    <name evidence="2" type="ORF">DPBNPPHM_03296</name>
</gene>
<organism evidence="2 3">
    <name type="scientific">BD1-7 clade bacterium</name>
    <dbReference type="NCBI Taxonomy" id="2029982"/>
    <lineage>
        <taxon>Bacteria</taxon>
        <taxon>Pseudomonadati</taxon>
        <taxon>Pseudomonadota</taxon>
        <taxon>Gammaproteobacteria</taxon>
        <taxon>Cellvibrionales</taxon>
        <taxon>Spongiibacteraceae</taxon>
        <taxon>BD1-7 clade</taxon>
    </lineage>
</organism>
<evidence type="ECO:0000313" key="2">
    <source>
        <dbReference type="EMBL" id="CAA0095535.1"/>
    </source>
</evidence>
<dbReference type="Proteomes" id="UP000434580">
    <property type="component" value="Unassembled WGS sequence"/>
</dbReference>
<proteinExistence type="predicted"/>
<dbReference type="AlphaFoldDB" id="A0A5S9NW42"/>
<protein>
    <submittedName>
        <fullName evidence="2">Uncharacterized protein</fullName>
    </submittedName>
</protein>
<accession>A0A5S9NW42</accession>
<evidence type="ECO:0000256" key="1">
    <source>
        <dbReference type="SAM" id="Phobius"/>
    </source>
</evidence>
<name>A0A5S9NW42_9GAMM</name>
<feature type="transmembrane region" description="Helical" evidence="1">
    <location>
        <begin position="20"/>
        <end position="44"/>
    </location>
</feature>
<keyword evidence="1" id="KW-0472">Membrane</keyword>
<feature type="transmembrane region" description="Helical" evidence="1">
    <location>
        <begin position="56"/>
        <end position="75"/>
    </location>
</feature>
<evidence type="ECO:0000313" key="3">
    <source>
        <dbReference type="Proteomes" id="UP000434580"/>
    </source>
</evidence>
<keyword evidence="1" id="KW-1133">Transmembrane helix</keyword>
<reference evidence="2 3" key="1">
    <citation type="submission" date="2019-11" db="EMBL/GenBank/DDBJ databases">
        <authorList>
            <person name="Holert J."/>
        </authorList>
    </citation>
    <scope>NUCLEOTIDE SEQUENCE [LARGE SCALE GENOMIC DNA]</scope>
    <source>
        <strain evidence="2">BC5_2</strain>
    </source>
</reference>
<dbReference type="EMBL" id="CACSII010000004">
    <property type="protein sequence ID" value="CAA0095535.1"/>
    <property type="molecule type" value="Genomic_DNA"/>
</dbReference>
<keyword evidence="1" id="KW-0812">Transmembrane</keyword>